<accession>A0A1L8E3S6</accession>
<reference evidence="3" key="1">
    <citation type="submission" date="2016-12" db="EMBL/GenBank/DDBJ databases">
        <title>An insight into the sialome and mialome of the sand fly, Nyssomyia neivai.</title>
        <authorList>
            <person name="Sebastian V."/>
            <person name="Goulart T.M."/>
            <person name="Oliveira W."/>
            <person name="Calvo E."/>
            <person name="Oliveira L.F."/>
            <person name="Pinto M.C."/>
            <person name="Rosselino A.M."/>
            <person name="Ribeiro J.M."/>
        </authorList>
    </citation>
    <scope>NUCLEOTIDE SEQUENCE</scope>
</reference>
<feature type="coiled-coil region" evidence="1">
    <location>
        <begin position="150"/>
        <end position="184"/>
    </location>
</feature>
<proteinExistence type="predicted"/>
<protein>
    <submittedName>
        <fullName evidence="3">Putative paramyosin pediculus us corporis</fullName>
    </submittedName>
</protein>
<evidence type="ECO:0000313" key="3">
    <source>
        <dbReference type="EMBL" id="JAV13371.1"/>
    </source>
</evidence>
<feature type="chain" id="PRO_5012589288" evidence="2">
    <location>
        <begin position="30"/>
        <end position="547"/>
    </location>
</feature>
<dbReference type="PANTHER" id="PTHR39960">
    <property type="entry name" value="LD34147P"/>
    <property type="match status" value="1"/>
</dbReference>
<sequence length="547" mass="61235">MKTTPSRGAACTYFFILFSLLVFSPSIRCDEVSNQDLREGIKSLLFSMGQIDVKLERHEQRERNMGELVKRALVQLQKGQRQFEPMKGTFSRLDERVSQIESMLISRENAMTEQQSKLADALEAILKMTDGGTKGNGRYFVGKGDLSEEDEDLGHKIDDLSDNIKNLRREIAELRSERQTADVSTKEILEQTEKLLGSKLGVADEVMEKLEEKLVNFYVTSASTQSPTASNHADWEHLVTEALADIRTRVYDMNPPAKESLDKQFVKDLSKETLDAIQDMKLEVLEASDKSFTKTATRIKETHDEIQSSVADVLKTLSETTTSAESFFEEFGKRQETLQADVAALAKIDKMLLQTADSVLDTKRKVELGVHQIAQQVGEIVANSNGDLNDTLTKRFDALDETILDNHLGSLANLSSKIETEISQVWRQVGIMYQEISSSKAALDRLQQQTEAYVNGTASTMYSMEGKVTLITGRMTEVDANLNYLLGRLSLVTQEFNQIKLGLGDALDNIRSSFMTVQDKIKDVGPGPHQIPPEELEEGRLNYLAAQ</sequence>
<dbReference type="EMBL" id="GFDF01000713">
    <property type="protein sequence ID" value="JAV13371.1"/>
    <property type="molecule type" value="Transcribed_RNA"/>
</dbReference>
<evidence type="ECO:0000256" key="1">
    <source>
        <dbReference type="SAM" id="Coils"/>
    </source>
</evidence>
<feature type="signal peptide" evidence="2">
    <location>
        <begin position="1"/>
        <end position="29"/>
    </location>
</feature>
<dbReference type="AlphaFoldDB" id="A0A1L8E3S6"/>
<dbReference type="PANTHER" id="PTHR39960:SF1">
    <property type="entry name" value="LD34147P"/>
    <property type="match status" value="1"/>
</dbReference>
<dbReference type="GO" id="GO:0005886">
    <property type="term" value="C:plasma membrane"/>
    <property type="evidence" value="ECO:0007669"/>
    <property type="project" value="TreeGrafter"/>
</dbReference>
<keyword evidence="1" id="KW-0175">Coiled coil</keyword>
<keyword evidence="2" id="KW-0732">Signal</keyword>
<evidence type="ECO:0000256" key="2">
    <source>
        <dbReference type="SAM" id="SignalP"/>
    </source>
</evidence>
<name>A0A1L8E3S6_9DIPT</name>
<organism evidence="3">
    <name type="scientific">Nyssomyia neivai</name>
    <dbReference type="NCBI Taxonomy" id="330878"/>
    <lineage>
        <taxon>Eukaryota</taxon>
        <taxon>Metazoa</taxon>
        <taxon>Ecdysozoa</taxon>
        <taxon>Arthropoda</taxon>
        <taxon>Hexapoda</taxon>
        <taxon>Insecta</taxon>
        <taxon>Pterygota</taxon>
        <taxon>Neoptera</taxon>
        <taxon>Endopterygota</taxon>
        <taxon>Diptera</taxon>
        <taxon>Nematocera</taxon>
        <taxon>Psychodoidea</taxon>
        <taxon>Psychodidae</taxon>
        <taxon>Nyssomyia</taxon>
    </lineage>
</organism>